<feature type="transmembrane region" description="Helical" evidence="2">
    <location>
        <begin position="20"/>
        <end position="45"/>
    </location>
</feature>
<keyword evidence="2" id="KW-0812">Transmembrane</keyword>
<organism evidence="3">
    <name type="scientific">Phaeocystis cordata</name>
    <dbReference type="NCBI Taxonomy" id="118079"/>
    <lineage>
        <taxon>Eukaryota</taxon>
        <taxon>Haptista</taxon>
        <taxon>Haptophyta</taxon>
        <taxon>Prymnesiophyceae</taxon>
        <taxon>Phaeocystales</taxon>
        <taxon>Phaeocystaceae</taxon>
        <taxon>Phaeocystis</taxon>
    </lineage>
</organism>
<evidence type="ECO:0000256" key="1">
    <source>
        <dbReference type="SAM" id="MobiDB-lite"/>
    </source>
</evidence>
<feature type="region of interest" description="Disordered" evidence="1">
    <location>
        <begin position="83"/>
        <end position="103"/>
    </location>
</feature>
<feature type="compositionally biased region" description="Low complexity" evidence="1">
    <location>
        <begin position="83"/>
        <end position="92"/>
    </location>
</feature>
<protein>
    <submittedName>
        <fullName evidence="3">Uncharacterized protein</fullName>
    </submittedName>
</protein>
<accession>A0A7S1MZC0</accession>
<dbReference type="PROSITE" id="PS51257">
    <property type="entry name" value="PROKAR_LIPOPROTEIN"/>
    <property type="match status" value="1"/>
</dbReference>
<reference evidence="3" key="1">
    <citation type="submission" date="2021-01" db="EMBL/GenBank/DDBJ databases">
        <authorList>
            <person name="Corre E."/>
            <person name="Pelletier E."/>
            <person name="Niang G."/>
            <person name="Scheremetjew M."/>
            <person name="Finn R."/>
            <person name="Kale V."/>
            <person name="Holt S."/>
            <person name="Cochrane G."/>
            <person name="Meng A."/>
            <person name="Brown T."/>
            <person name="Cohen L."/>
        </authorList>
    </citation>
    <scope>NUCLEOTIDE SEQUENCE</scope>
    <source>
        <strain evidence="3">RCC1383</strain>
    </source>
</reference>
<name>A0A7S1MZC0_9EUKA</name>
<dbReference type="EMBL" id="HBFZ01000178">
    <property type="protein sequence ID" value="CAD8987338.1"/>
    <property type="molecule type" value="Transcribed_RNA"/>
</dbReference>
<gene>
    <name evidence="3" type="ORF">PCOR1465_LOCUS122</name>
</gene>
<keyword evidence="2" id="KW-1133">Transmembrane helix</keyword>
<evidence type="ECO:0000313" key="3">
    <source>
        <dbReference type="EMBL" id="CAD8987338.1"/>
    </source>
</evidence>
<evidence type="ECO:0000256" key="2">
    <source>
        <dbReference type="SAM" id="Phobius"/>
    </source>
</evidence>
<sequence>MERTKPRQGGEGQQSPGVLAIYASGACLVVALTLLLVELFIMLAVAGGPMLSSINEMNTMLRNLNQGASEIDFNFGITVNQPGSSASASTSPSGGGHGGEASPPTFDEASGDAFFAWCEAAPCLAGRNCTSLILGLRDGVDPTTGAPAIPFADTFCDSVKVMNDQLCFCEATLTADGNFPDDGQVILDNMGFVAMLCPGFGQENVAERGQCAGL</sequence>
<keyword evidence="2" id="KW-0472">Membrane</keyword>
<dbReference type="AlphaFoldDB" id="A0A7S1MZC0"/>
<proteinExistence type="predicted"/>